<keyword evidence="6 8" id="KW-1133">Transmembrane helix</keyword>
<dbReference type="InterPro" id="IPR037294">
    <property type="entry name" value="ABC_BtuC-like"/>
</dbReference>
<evidence type="ECO:0000256" key="7">
    <source>
        <dbReference type="ARBA" id="ARBA00023136"/>
    </source>
</evidence>
<evidence type="ECO:0000256" key="5">
    <source>
        <dbReference type="ARBA" id="ARBA00022692"/>
    </source>
</evidence>
<dbReference type="SUPFAM" id="SSF81345">
    <property type="entry name" value="ABC transporter involved in vitamin B12 uptake, BtuC"/>
    <property type="match status" value="1"/>
</dbReference>
<name>A0ABV5ARF8_9BACL</name>
<accession>A0ABV5ARF8</accession>
<evidence type="ECO:0000256" key="2">
    <source>
        <dbReference type="ARBA" id="ARBA00007935"/>
    </source>
</evidence>
<reference evidence="9 10" key="1">
    <citation type="submission" date="2024-09" db="EMBL/GenBank/DDBJ databases">
        <title>Paenibacillus zeirhizospherea sp. nov., isolated from surface of the maize (Zea mays) roots in a horticulture field, Hungary.</title>
        <authorList>
            <person name="Marton D."/>
            <person name="Farkas M."/>
            <person name="Bedics A."/>
            <person name="Toth E."/>
            <person name="Tancsics A."/>
            <person name="Boka K."/>
            <person name="Maroti G."/>
            <person name="Kriszt B."/>
            <person name="Cserhati M."/>
        </authorList>
    </citation>
    <scope>NUCLEOTIDE SEQUENCE [LARGE SCALE GENOMIC DNA]</scope>
    <source>
        <strain evidence="9 10">KCTC 33519</strain>
    </source>
</reference>
<evidence type="ECO:0000256" key="3">
    <source>
        <dbReference type="ARBA" id="ARBA00022448"/>
    </source>
</evidence>
<evidence type="ECO:0000256" key="4">
    <source>
        <dbReference type="ARBA" id="ARBA00022475"/>
    </source>
</evidence>
<dbReference type="PANTHER" id="PTHR30472">
    <property type="entry name" value="FERRIC ENTEROBACTIN TRANSPORT SYSTEM PERMEASE PROTEIN"/>
    <property type="match status" value="1"/>
</dbReference>
<dbReference type="PANTHER" id="PTHR30472:SF64">
    <property type="entry name" value="IRON(3+)-HYDROXAMATE IMPORT SYSTEM PERMEASE PROTEIN FHUG"/>
    <property type="match status" value="1"/>
</dbReference>
<comment type="caution">
    <text evidence="9">The sequence shown here is derived from an EMBL/GenBank/DDBJ whole genome shotgun (WGS) entry which is preliminary data.</text>
</comment>
<proteinExistence type="inferred from homology"/>
<dbReference type="Pfam" id="PF01032">
    <property type="entry name" value="FecCD"/>
    <property type="match status" value="1"/>
</dbReference>
<feature type="transmembrane region" description="Helical" evidence="8">
    <location>
        <begin position="12"/>
        <end position="34"/>
    </location>
</feature>
<comment type="subcellular location">
    <subcellularLocation>
        <location evidence="1">Cell membrane</location>
        <topology evidence="1">Multi-pass membrane protein</topology>
    </subcellularLocation>
</comment>
<feature type="transmembrane region" description="Helical" evidence="8">
    <location>
        <begin position="99"/>
        <end position="117"/>
    </location>
</feature>
<keyword evidence="10" id="KW-1185">Reference proteome</keyword>
<sequence length="342" mass="36139">MKKQTIWSSGRSARTLAVAAVLLALIVIVLIISVNSGHTSLNPMQVMRTFMGMGSRNESLILFEFRLPRIVISLLVGAGLAVAGAVLQGVSRNPLADPGILGINAGAGLAVVLYVSLNPLRMGASPFTLPFLAIIGSFAAAAAIYMLAYRKHKGLSTSRLLLAGIAMAAGIQSLMLVLVIRLDEQNYTFVANWQAGSIWGTTWDFVLALLPWIIILVPFVFSKARQMDVFMLGDQTAAGLGSLLNRERLLLIAAAVALSGACVSVSGGISFLGLIGPHLARRLVGPQHMYFVPVSALVGALIMLAGDTIARTMMQPSGIPTGIVVAVIGAPYFLYLLSRSRG</sequence>
<keyword evidence="7 8" id="KW-0472">Membrane</keyword>
<feature type="transmembrane region" description="Helical" evidence="8">
    <location>
        <begin position="318"/>
        <end position="337"/>
    </location>
</feature>
<dbReference type="Gene3D" id="1.10.3470.10">
    <property type="entry name" value="ABC transporter involved in vitamin B12 uptake, BtuC"/>
    <property type="match status" value="1"/>
</dbReference>
<keyword evidence="5 8" id="KW-0812">Transmembrane</keyword>
<gene>
    <name evidence="9" type="ORF">ACE41H_08395</name>
</gene>
<dbReference type="CDD" id="cd06550">
    <property type="entry name" value="TM_ABC_iron-siderophores_like"/>
    <property type="match status" value="1"/>
</dbReference>
<dbReference type="RefSeq" id="WP_375354697.1">
    <property type="nucleotide sequence ID" value="NZ_JBHHMI010000005.1"/>
</dbReference>
<protein>
    <submittedName>
        <fullName evidence="9">FecCD family ABC transporter permease</fullName>
    </submittedName>
</protein>
<feature type="transmembrane region" description="Helical" evidence="8">
    <location>
        <begin position="67"/>
        <end position="87"/>
    </location>
</feature>
<evidence type="ECO:0000256" key="6">
    <source>
        <dbReference type="ARBA" id="ARBA00022989"/>
    </source>
</evidence>
<dbReference type="InterPro" id="IPR000522">
    <property type="entry name" value="ABC_transptr_permease_BtuC"/>
</dbReference>
<comment type="similarity">
    <text evidence="2">Belongs to the binding-protein-dependent transport system permease family. FecCD subfamily.</text>
</comment>
<evidence type="ECO:0000256" key="1">
    <source>
        <dbReference type="ARBA" id="ARBA00004651"/>
    </source>
</evidence>
<evidence type="ECO:0000313" key="9">
    <source>
        <dbReference type="EMBL" id="MFB5266805.1"/>
    </source>
</evidence>
<feature type="transmembrane region" description="Helical" evidence="8">
    <location>
        <begin position="288"/>
        <end position="306"/>
    </location>
</feature>
<evidence type="ECO:0000313" key="10">
    <source>
        <dbReference type="Proteomes" id="UP001580346"/>
    </source>
</evidence>
<organism evidence="9 10">
    <name type="scientific">Paenibacillus enshidis</name>
    <dbReference type="NCBI Taxonomy" id="1458439"/>
    <lineage>
        <taxon>Bacteria</taxon>
        <taxon>Bacillati</taxon>
        <taxon>Bacillota</taxon>
        <taxon>Bacilli</taxon>
        <taxon>Bacillales</taxon>
        <taxon>Paenibacillaceae</taxon>
        <taxon>Paenibacillus</taxon>
    </lineage>
</organism>
<keyword evidence="4" id="KW-1003">Cell membrane</keyword>
<feature type="transmembrane region" description="Helical" evidence="8">
    <location>
        <begin position="249"/>
        <end position="276"/>
    </location>
</feature>
<feature type="transmembrane region" description="Helical" evidence="8">
    <location>
        <begin position="202"/>
        <end position="221"/>
    </location>
</feature>
<dbReference type="EMBL" id="JBHHMI010000005">
    <property type="protein sequence ID" value="MFB5266805.1"/>
    <property type="molecule type" value="Genomic_DNA"/>
</dbReference>
<keyword evidence="3" id="KW-0813">Transport</keyword>
<feature type="transmembrane region" description="Helical" evidence="8">
    <location>
        <begin position="129"/>
        <end position="148"/>
    </location>
</feature>
<evidence type="ECO:0000256" key="8">
    <source>
        <dbReference type="SAM" id="Phobius"/>
    </source>
</evidence>
<feature type="transmembrane region" description="Helical" evidence="8">
    <location>
        <begin position="160"/>
        <end position="182"/>
    </location>
</feature>
<dbReference type="Proteomes" id="UP001580346">
    <property type="component" value="Unassembled WGS sequence"/>
</dbReference>